<gene>
    <name evidence="1" type="ORF">SEVIR_3G058800v2</name>
</gene>
<dbReference type="AlphaFoldDB" id="A0A4U6VBS9"/>
<accession>A0A4U6VBS9</accession>
<evidence type="ECO:0000313" key="1">
    <source>
        <dbReference type="EMBL" id="TKW24569.1"/>
    </source>
</evidence>
<dbReference type="EMBL" id="CM016554">
    <property type="protein sequence ID" value="TKW24569.1"/>
    <property type="molecule type" value="Genomic_DNA"/>
</dbReference>
<protein>
    <submittedName>
        <fullName evidence="1">Uncharacterized protein</fullName>
    </submittedName>
</protein>
<evidence type="ECO:0000313" key="2">
    <source>
        <dbReference type="Proteomes" id="UP000298652"/>
    </source>
</evidence>
<dbReference type="Proteomes" id="UP000298652">
    <property type="component" value="Chromosome 3"/>
</dbReference>
<proteinExistence type="predicted"/>
<name>A0A4U6VBS9_SETVI</name>
<dbReference type="Gramene" id="TKW24569">
    <property type="protein sequence ID" value="TKW24569"/>
    <property type="gene ID" value="SEVIR_3G058800v2"/>
</dbReference>
<keyword evidence="2" id="KW-1185">Reference proteome</keyword>
<organism evidence="1 2">
    <name type="scientific">Setaria viridis</name>
    <name type="common">Green bristlegrass</name>
    <name type="synonym">Setaria italica subsp. viridis</name>
    <dbReference type="NCBI Taxonomy" id="4556"/>
    <lineage>
        <taxon>Eukaryota</taxon>
        <taxon>Viridiplantae</taxon>
        <taxon>Streptophyta</taxon>
        <taxon>Embryophyta</taxon>
        <taxon>Tracheophyta</taxon>
        <taxon>Spermatophyta</taxon>
        <taxon>Magnoliopsida</taxon>
        <taxon>Liliopsida</taxon>
        <taxon>Poales</taxon>
        <taxon>Poaceae</taxon>
        <taxon>PACMAD clade</taxon>
        <taxon>Panicoideae</taxon>
        <taxon>Panicodae</taxon>
        <taxon>Paniceae</taxon>
        <taxon>Cenchrinae</taxon>
        <taxon>Setaria</taxon>
    </lineage>
</organism>
<sequence>MYYENIFNYLFDIMNVSTLLYKFGQIRDVLILKKAKTNYNYNLERNGGVNSLIPVNAELRVSDSAAVCLSVWDDPTPCSLHRRNHAGELSRFEIRSISRFMRRRREEIRDSALAPTTSGYQAGRLMRMPGQTELVPVHGTSCKCRGCQDRRSAAPGNELISLS</sequence>
<reference evidence="1" key="1">
    <citation type="submission" date="2019-03" db="EMBL/GenBank/DDBJ databases">
        <title>WGS assembly of Setaria viridis.</title>
        <authorList>
            <person name="Huang P."/>
            <person name="Jenkins J."/>
            <person name="Grimwood J."/>
            <person name="Barry K."/>
            <person name="Healey A."/>
            <person name="Mamidi S."/>
            <person name="Sreedasyam A."/>
            <person name="Shu S."/>
            <person name="Feldman M."/>
            <person name="Wu J."/>
            <person name="Yu Y."/>
            <person name="Chen C."/>
            <person name="Johnson J."/>
            <person name="Rokhsar D."/>
            <person name="Baxter I."/>
            <person name="Schmutz J."/>
            <person name="Brutnell T."/>
            <person name="Kellogg E."/>
        </authorList>
    </citation>
    <scope>NUCLEOTIDE SEQUENCE [LARGE SCALE GENOMIC DNA]</scope>
</reference>